<dbReference type="InterPro" id="IPR019251">
    <property type="entry name" value="DUF2231_TM"/>
</dbReference>
<feature type="transmembrane region" description="Helical" evidence="1">
    <location>
        <begin position="49"/>
        <end position="71"/>
    </location>
</feature>
<dbReference type="RefSeq" id="WP_165136184.1">
    <property type="nucleotide sequence ID" value="NZ_CP049250.1"/>
</dbReference>
<evidence type="ECO:0000259" key="2">
    <source>
        <dbReference type="Pfam" id="PF09990"/>
    </source>
</evidence>
<feature type="transmembrane region" description="Helical" evidence="1">
    <location>
        <begin position="107"/>
        <end position="132"/>
    </location>
</feature>
<proteinExistence type="predicted"/>
<keyword evidence="4" id="KW-1185">Reference proteome</keyword>
<dbReference type="EMBL" id="JACIEC010000001">
    <property type="protein sequence ID" value="MBB4142355.1"/>
    <property type="molecule type" value="Genomic_DNA"/>
</dbReference>
<keyword evidence="1" id="KW-1133">Transmembrane helix</keyword>
<gene>
    <name evidence="3" type="ORF">GGQ72_000854</name>
</gene>
<dbReference type="AlphaFoldDB" id="A0A7W6LDH1"/>
<dbReference type="Proteomes" id="UP000519897">
    <property type="component" value="Unassembled WGS sequence"/>
</dbReference>
<dbReference type="Pfam" id="PF09990">
    <property type="entry name" value="DUF2231"/>
    <property type="match status" value="1"/>
</dbReference>
<protein>
    <submittedName>
        <fullName evidence="3">Putative membrane protein</fullName>
    </submittedName>
</protein>
<evidence type="ECO:0000313" key="4">
    <source>
        <dbReference type="Proteomes" id="UP000519897"/>
    </source>
</evidence>
<organism evidence="3 4">
    <name type="scientific">Rhizobium rhizoryzae</name>
    <dbReference type="NCBI Taxonomy" id="451876"/>
    <lineage>
        <taxon>Bacteria</taxon>
        <taxon>Pseudomonadati</taxon>
        <taxon>Pseudomonadota</taxon>
        <taxon>Alphaproteobacteria</taxon>
        <taxon>Hyphomicrobiales</taxon>
        <taxon>Rhizobiaceae</taxon>
        <taxon>Rhizobium/Agrobacterium group</taxon>
        <taxon>Rhizobium</taxon>
    </lineage>
</organism>
<name>A0A7W6LDH1_9HYPH</name>
<reference evidence="3 4" key="1">
    <citation type="submission" date="2020-08" db="EMBL/GenBank/DDBJ databases">
        <title>Genomic Encyclopedia of Type Strains, Phase IV (KMG-IV): sequencing the most valuable type-strain genomes for metagenomic binning, comparative biology and taxonomic classification.</title>
        <authorList>
            <person name="Goeker M."/>
        </authorList>
    </citation>
    <scope>NUCLEOTIDE SEQUENCE [LARGE SCALE GENOMIC DNA]</scope>
    <source>
        <strain evidence="3 4">DSM 29514</strain>
    </source>
</reference>
<comment type="caution">
    <text evidence="3">The sequence shown here is derived from an EMBL/GenBank/DDBJ whole genome shotgun (WGS) entry which is preliminary data.</text>
</comment>
<feature type="transmembrane region" description="Helical" evidence="1">
    <location>
        <begin position="16"/>
        <end position="37"/>
    </location>
</feature>
<keyword evidence="1" id="KW-0812">Transmembrane</keyword>
<feature type="domain" description="DUF2231" evidence="2">
    <location>
        <begin position="17"/>
        <end position="128"/>
    </location>
</feature>
<sequence length="145" mass="15935">MTTSQRLPRRGTRLSSLFLPFPFVSFVLTLFTDVLFWRTGNLMWQNFSAWLLLAGAMFGGIAIVLGLIDFLRPSTRYQMGGGAAAVGFLIMWSLGILNNFVHAGDGWTAVFPMGIILSAVTAVVALITFGLATAHHSRREWKVIA</sequence>
<evidence type="ECO:0000313" key="3">
    <source>
        <dbReference type="EMBL" id="MBB4142355.1"/>
    </source>
</evidence>
<feature type="transmembrane region" description="Helical" evidence="1">
    <location>
        <begin position="83"/>
        <end position="101"/>
    </location>
</feature>
<evidence type="ECO:0000256" key="1">
    <source>
        <dbReference type="SAM" id="Phobius"/>
    </source>
</evidence>
<keyword evidence="1" id="KW-0472">Membrane</keyword>
<accession>A0A7W6LDH1</accession>